<reference evidence="5 7" key="2">
    <citation type="submission" date="2018-08" db="EMBL/GenBank/DDBJ databases">
        <title>A genome reference for cultivated species of the human gut microbiota.</title>
        <authorList>
            <person name="Zou Y."/>
            <person name="Xue W."/>
            <person name="Luo G."/>
        </authorList>
    </citation>
    <scope>NUCLEOTIDE SEQUENCE [LARGE SCALE GENOMIC DNA]</scope>
    <source>
        <strain evidence="5 7">TM04-30</strain>
    </source>
</reference>
<dbReference type="EMBL" id="CZAF01000004">
    <property type="protein sequence ID" value="CUO83565.1"/>
    <property type="molecule type" value="Genomic_DNA"/>
</dbReference>
<feature type="transmembrane region" description="Helical" evidence="1">
    <location>
        <begin position="33"/>
        <end position="56"/>
    </location>
</feature>
<protein>
    <submittedName>
        <fullName evidence="2">Uncharacterized protein</fullName>
    </submittedName>
</protein>
<dbReference type="Proteomes" id="UP000260844">
    <property type="component" value="Unassembled WGS sequence"/>
</dbReference>
<evidence type="ECO:0000313" key="9">
    <source>
        <dbReference type="Proteomes" id="UP000462376"/>
    </source>
</evidence>
<accession>A0A174IET4</accession>
<dbReference type="EMBL" id="WCTL01000007">
    <property type="protein sequence ID" value="KAB4236975.1"/>
    <property type="molecule type" value="Genomic_DNA"/>
</dbReference>
<evidence type="ECO:0000313" key="2">
    <source>
        <dbReference type="EMBL" id="CUO83565.1"/>
    </source>
</evidence>
<evidence type="ECO:0000313" key="4">
    <source>
        <dbReference type="EMBL" id="KAB4236975.1"/>
    </source>
</evidence>
<reference evidence="2 6" key="1">
    <citation type="submission" date="2015-09" db="EMBL/GenBank/DDBJ databases">
        <authorList>
            <consortium name="Pathogen Informatics"/>
        </authorList>
    </citation>
    <scope>NUCLEOTIDE SEQUENCE [LARGE SCALE GENOMIC DNA]</scope>
    <source>
        <strain evidence="2 6">2789STDY5834847</strain>
    </source>
</reference>
<evidence type="ECO:0000313" key="7">
    <source>
        <dbReference type="Proteomes" id="UP000260844"/>
    </source>
</evidence>
<evidence type="ECO:0000313" key="5">
    <source>
        <dbReference type="EMBL" id="RGJ96994.1"/>
    </source>
</evidence>
<evidence type="ECO:0000313" key="8">
    <source>
        <dbReference type="Proteomes" id="UP000432488"/>
    </source>
</evidence>
<keyword evidence="1" id="KW-1133">Transmembrane helix</keyword>
<evidence type="ECO:0000313" key="3">
    <source>
        <dbReference type="EMBL" id="KAB4090892.1"/>
    </source>
</evidence>
<dbReference type="EMBL" id="WCUV01000008">
    <property type="protein sequence ID" value="KAB4090892.1"/>
    <property type="molecule type" value="Genomic_DNA"/>
</dbReference>
<keyword evidence="1" id="KW-0472">Membrane</keyword>
<proteinExistence type="predicted"/>
<keyword evidence="1" id="KW-0812">Transmembrane</keyword>
<dbReference type="EMBL" id="QSPV01000001">
    <property type="protein sequence ID" value="RGJ96994.1"/>
    <property type="molecule type" value="Genomic_DNA"/>
</dbReference>
<evidence type="ECO:0000256" key="1">
    <source>
        <dbReference type="SAM" id="Phobius"/>
    </source>
</evidence>
<dbReference type="AlphaFoldDB" id="A0A174IET4"/>
<evidence type="ECO:0000313" key="6">
    <source>
        <dbReference type="Proteomes" id="UP000095614"/>
    </source>
</evidence>
<dbReference type="Proteomes" id="UP000432488">
    <property type="component" value="Unassembled WGS sequence"/>
</dbReference>
<name>A0A174IET4_BACUN</name>
<sequence length="60" mass="7333">MLFFLQKPPTNTQNVYMKYISYLKILNIAMHNYYTECCFLCQIVIFQMFLLIHFSLKKDK</sequence>
<organism evidence="2 6">
    <name type="scientific">Bacteroides uniformis</name>
    <dbReference type="NCBI Taxonomy" id="820"/>
    <lineage>
        <taxon>Bacteria</taxon>
        <taxon>Pseudomonadati</taxon>
        <taxon>Bacteroidota</taxon>
        <taxon>Bacteroidia</taxon>
        <taxon>Bacteroidales</taxon>
        <taxon>Bacteroidaceae</taxon>
        <taxon>Bacteroides</taxon>
    </lineage>
</organism>
<gene>
    <name evidence="5" type="ORF">DXD40_00860</name>
    <name evidence="2" type="ORF">ERS852462_01752</name>
    <name evidence="4" type="ORF">GAP47_09520</name>
    <name evidence="3" type="ORF">GAQ56_12980</name>
</gene>
<dbReference type="Proteomes" id="UP000462376">
    <property type="component" value="Unassembled WGS sequence"/>
</dbReference>
<reference evidence="8 9" key="3">
    <citation type="journal article" date="2019" name="Nat. Med.">
        <title>A library of human gut bacterial isolates paired with longitudinal multiomics data enables mechanistic microbiome research.</title>
        <authorList>
            <person name="Poyet M."/>
            <person name="Groussin M."/>
            <person name="Gibbons S.M."/>
            <person name="Avila-Pacheco J."/>
            <person name="Jiang X."/>
            <person name="Kearney S.M."/>
            <person name="Perrotta A.R."/>
            <person name="Berdy B."/>
            <person name="Zhao S."/>
            <person name="Lieberman T.D."/>
            <person name="Swanson P.K."/>
            <person name="Smith M."/>
            <person name="Roesemann S."/>
            <person name="Alexander J.E."/>
            <person name="Rich S.A."/>
            <person name="Livny J."/>
            <person name="Vlamakis H."/>
            <person name="Clish C."/>
            <person name="Bullock K."/>
            <person name="Deik A."/>
            <person name="Scott J."/>
            <person name="Pierce K.A."/>
            <person name="Xavier R.J."/>
            <person name="Alm E.J."/>
        </authorList>
    </citation>
    <scope>NUCLEOTIDE SEQUENCE [LARGE SCALE GENOMIC DNA]</scope>
    <source>
        <strain evidence="3 8">BIOML-A42</strain>
        <strain evidence="4 9">BIOML-A5</strain>
    </source>
</reference>
<dbReference type="Proteomes" id="UP000095614">
    <property type="component" value="Unassembled WGS sequence"/>
</dbReference>